<dbReference type="InterPro" id="IPR000555">
    <property type="entry name" value="JAMM/MPN+_dom"/>
</dbReference>
<keyword evidence="2" id="KW-0645">Protease</keyword>
<evidence type="ECO:0000256" key="2">
    <source>
        <dbReference type="ARBA" id="ARBA00022670"/>
    </source>
</evidence>
<dbReference type="SUPFAM" id="SSF102712">
    <property type="entry name" value="JAB1/MPN domain"/>
    <property type="match status" value="1"/>
</dbReference>
<dbReference type="SUPFAM" id="SSF54001">
    <property type="entry name" value="Cysteine proteinases"/>
    <property type="match status" value="1"/>
</dbReference>
<evidence type="ECO:0000256" key="1">
    <source>
        <dbReference type="ARBA" id="ARBA00007074"/>
    </source>
</evidence>
<evidence type="ECO:0000256" key="3">
    <source>
        <dbReference type="ARBA" id="ARBA00022723"/>
    </source>
</evidence>
<dbReference type="Pfam" id="PF00877">
    <property type="entry name" value="NLPC_P60"/>
    <property type="match status" value="1"/>
</dbReference>
<organism evidence="9 10">
    <name type="scientific">Pseudomonas trivialis</name>
    <dbReference type="NCBI Taxonomy" id="200450"/>
    <lineage>
        <taxon>Bacteria</taxon>
        <taxon>Pseudomonadati</taxon>
        <taxon>Pseudomonadota</taxon>
        <taxon>Gammaproteobacteria</taxon>
        <taxon>Pseudomonadales</taxon>
        <taxon>Pseudomonadaceae</taxon>
        <taxon>Pseudomonas</taxon>
    </lineage>
</organism>
<protein>
    <submittedName>
        <fullName evidence="9">Hydrolase Nlp/P60</fullName>
    </submittedName>
</protein>
<dbReference type="CDD" id="cd08073">
    <property type="entry name" value="MPN_NLPC_P60"/>
    <property type="match status" value="1"/>
</dbReference>
<dbReference type="PANTHER" id="PTHR34858">
    <property type="entry name" value="CYSO-CYSTEINE PEPTIDASE"/>
    <property type="match status" value="1"/>
</dbReference>
<gene>
    <name evidence="9" type="ORF">AA957_12635</name>
</gene>
<evidence type="ECO:0000256" key="5">
    <source>
        <dbReference type="ARBA" id="ARBA00022807"/>
    </source>
</evidence>
<evidence type="ECO:0000256" key="7">
    <source>
        <dbReference type="ARBA" id="ARBA00023049"/>
    </source>
</evidence>
<dbReference type="PANTHER" id="PTHR34858:SF1">
    <property type="entry name" value="CYSO-CYSTEINE PEPTIDASE"/>
    <property type="match status" value="1"/>
</dbReference>
<keyword evidence="7" id="KW-0482">Metalloprotease</keyword>
<dbReference type="OrthoDB" id="1494599at2"/>
<dbReference type="InterPro" id="IPR037518">
    <property type="entry name" value="MPN"/>
</dbReference>
<proteinExistence type="inferred from homology"/>
<keyword evidence="5" id="KW-0788">Thiol protease</keyword>
<dbReference type="GO" id="GO:0008270">
    <property type="term" value="F:zinc ion binding"/>
    <property type="evidence" value="ECO:0007669"/>
    <property type="project" value="TreeGrafter"/>
</dbReference>
<dbReference type="Proteomes" id="UP000036608">
    <property type="component" value="Chromosome"/>
</dbReference>
<keyword evidence="4 9" id="KW-0378">Hydrolase</keyword>
<dbReference type="AlphaFoldDB" id="A0A0H5AA67"/>
<evidence type="ECO:0000313" key="9">
    <source>
        <dbReference type="EMBL" id="AKS06923.1"/>
    </source>
</evidence>
<reference evidence="10" key="2">
    <citation type="submission" date="2015-05" db="EMBL/GenBank/DDBJ databases">
        <authorList>
            <person name="Swarnkar M.K."/>
            <person name="Vyas P."/>
            <person name="Rahi P."/>
            <person name="Thakur R."/>
            <person name="Thakur N."/>
            <person name="Singh A.K."/>
            <person name="Gulati A."/>
        </authorList>
    </citation>
    <scope>NUCLEOTIDE SEQUENCE [LARGE SCALE GENOMIC DNA]</scope>
    <source>
        <strain evidence="10">745</strain>
    </source>
</reference>
<evidence type="ECO:0000256" key="6">
    <source>
        <dbReference type="ARBA" id="ARBA00022833"/>
    </source>
</evidence>
<dbReference type="GO" id="GO:0008234">
    <property type="term" value="F:cysteine-type peptidase activity"/>
    <property type="evidence" value="ECO:0007669"/>
    <property type="project" value="UniProtKB-KW"/>
</dbReference>
<sequence length="251" mass="28113">MRKHIIAAIQAQAAAEYPKESCGLLLAVGRAQKYFPCRNTATEPSEEFRIAPEEYTAAEEVGEVIGVVHSHPDATSRPSPRDLAMCEATALPWHILSWPEGDMRTVMPSGSVPLLKRPFVHGAWDCWQVCADWYQREWGLEFEAFQRTDGWWELAENASLYEANYEAAGFYRVDKPQRGDMVVMAVGRTAHPNHAGIFLGADPGLPGEDAATFGPGPFLLHHLYGRPSELIVFGGPWLERTRMVLRHRDAR</sequence>
<name>A0A0H5AA67_9PSED</name>
<dbReference type="GO" id="GO:0006508">
    <property type="term" value="P:proteolysis"/>
    <property type="evidence" value="ECO:0007669"/>
    <property type="project" value="UniProtKB-KW"/>
</dbReference>
<dbReference type="GO" id="GO:0008235">
    <property type="term" value="F:metalloexopeptidase activity"/>
    <property type="evidence" value="ECO:0007669"/>
    <property type="project" value="TreeGrafter"/>
</dbReference>
<dbReference type="InterPro" id="IPR038765">
    <property type="entry name" value="Papain-like_cys_pep_sf"/>
</dbReference>
<evidence type="ECO:0000259" key="8">
    <source>
        <dbReference type="PROSITE" id="PS50249"/>
    </source>
</evidence>
<dbReference type="PATRIC" id="fig|200450.3.peg.2605"/>
<keyword evidence="6" id="KW-0862">Zinc</keyword>
<dbReference type="InterPro" id="IPR028090">
    <property type="entry name" value="JAB_dom_prok"/>
</dbReference>
<accession>A0A0H5AA67</accession>
<dbReference type="EMBL" id="CP011507">
    <property type="protein sequence ID" value="AKS06923.1"/>
    <property type="molecule type" value="Genomic_DNA"/>
</dbReference>
<dbReference type="InterPro" id="IPR051929">
    <property type="entry name" value="VirAsm_ModProt"/>
</dbReference>
<keyword evidence="3" id="KW-0479">Metal-binding</keyword>
<comment type="similarity">
    <text evidence="1">Belongs to the peptidase C40 family.</text>
</comment>
<dbReference type="Gene3D" id="3.40.140.10">
    <property type="entry name" value="Cytidine Deaminase, domain 2"/>
    <property type="match status" value="1"/>
</dbReference>
<dbReference type="KEGG" id="ptv:AA957_12635"/>
<reference evidence="9 10" key="1">
    <citation type="journal article" date="2015" name="Genome Announc.">
        <title>Complete Genome Sequence of the Rhizobacterium Pseudomonas trivialis Strain IHBB745 with Multiple Plant Growth-Promoting Activities and Tolerance to Desiccation and Alkalinity.</title>
        <authorList>
            <person name="Gulati A."/>
            <person name="Swarnkar M.K."/>
            <person name="Vyas P."/>
            <person name="Rahi P."/>
            <person name="Thakur R."/>
            <person name="Thakur N."/>
            <person name="Singh A.K."/>
        </authorList>
    </citation>
    <scope>NUCLEOTIDE SEQUENCE [LARGE SCALE GENOMIC DNA]</scope>
    <source>
        <strain evidence="10">745</strain>
    </source>
</reference>
<dbReference type="RefSeq" id="WP_049710498.1">
    <property type="nucleotide sequence ID" value="NZ_CP011507.1"/>
</dbReference>
<dbReference type="Pfam" id="PF14464">
    <property type="entry name" value="Prok-JAB"/>
    <property type="match status" value="1"/>
</dbReference>
<dbReference type="SMART" id="SM00232">
    <property type="entry name" value="JAB_MPN"/>
    <property type="match status" value="1"/>
</dbReference>
<dbReference type="PROSITE" id="PS50249">
    <property type="entry name" value="MPN"/>
    <property type="match status" value="1"/>
</dbReference>
<evidence type="ECO:0000313" key="10">
    <source>
        <dbReference type="Proteomes" id="UP000036608"/>
    </source>
</evidence>
<evidence type="ECO:0000256" key="4">
    <source>
        <dbReference type="ARBA" id="ARBA00022801"/>
    </source>
</evidence>
<feature type="domain" description="MPN" evidence="8">
    <location>
        <begin position="1"/>
        <end position="120"/>
    </location>
</feature>
<dbReference type="InterPro" id="IPR000064">
    <property type="entry name" value="NLP_P60_dom"/>
</dbReference>